<dbReference type="AlphaFoldDB" id="A0A4V5N2V4"/>
<feature type="region of interest" description="Disordered" evidence="1">
    <location>
        <begin position="1"/>
        <end position="38"/>
    </location>
</feature>
<proteinExistence type="predicted"/>
<reference evidence="2 3" key="1">
    <citation type="submission" date="2019-04" db="EMBL/GenBank/DDBJ databases">
        <title>Streptomyces oryziradicis sp. nov., a novel actinomycete isolated from rhizosphere soil of rice (Oryza sativa L.).</title>
        <authorList>
            <person name="Li C."/>
        </authorList>
    </citation>
    <scope>NUCLEOTIDE SEQUENCE [LARGE SCALE GENOMIC DNA]</scope>
    <source>
        <strain evidence="2 3">NEAU-C40</strain>
    </source>
</reference>
<evidence type="ECO:0000313" key="2">
    <source>
        <dbReference type="EMBL" id="TKA11359.1"/>
    </source>
</evidence>
<comment type="caution">
    <text evidence="2">The sequence shown here is derived from an EMBL/GenBank/DDBJ whole genome shotgun (WGS) entry which is preliminary data.</text>
</comment>
<keyword evidence="3" id="KW-1185">Reference proteome</keyword>
<protein>
    <submittedName>
        <fullName evidence="2">Uncharacterized protein</fullName>
    </submittedName>
</protein>
<dbReference type="Proteomes" id="UP000305778">
    <property type="component" value="Unassembled WGS sequence"/>
</dbReference>
<gene>
    <name evidence="2" type="ORF">FCI23_10940</name>
</gene>
<name>A0A4V5N2V4_9ACTN</name>
<accession>A0A4V5N2V4</accession>
<dbReference type="EMBL" id="SUMC01000008">
    <property type="protein sequence ID" value="TKA11359.1"/>
    <property type="molecule type" value="Genomic_DNA"/>
</dbReference>
<organism evidence="2 3">
    <name type="scientific">Actinacidiphila oryziradicis</name>
    <dbReference type="NCBI Taxonomy" id="2571141"/>
    <lineage>
        <taxon>Bacteria</taxon>
        <taxon>Bacillati</taxon>
        <taxon>Actinomycetota</taxon>
        <taxon>Actinomycetes</taxon>
        <taxon>Kitasatosporales</taxon>
        <taxon>Streptomycetaceae</taxon>
        <taxon>Actinacidiphila</taxon>
    </lineage>
</organism>
<evidence type="ECO:0000313" key="3">
    <source>
        <dbReference type="Proteomes" id="UP000305778"/>
    </source>
</evidence>
<evidence type="ECO:0000256" key="1">
    <source>
        <dbReference type="SAM" id="MobiDB-lite"/>
    </source>
</evidence>
<sequence>MGAAGAPGPPRGARRRRGGGPRPGRPRPSPAPAVGRGPWAGQCALRCAHRPAVRVECHPSGWLSSMSKPFVPCPPTVSAVAAGG</sequence>